<proteinExistence type="inferred from homology"/>
<evidence type="ECO:0000313" key="3">
    <source>
        <dbReference type="EMBL" id="GEP43070.1"/>
    </source>
</evidence>
<protein>
    <recommendedName>
        <fullName evidence="2">GIY-YIG domain-containing protein</fullName>
    </recommendedName>
</protein>
<comment type="caution">
    <text evidence="3">The sequence shown here is derived from an EMBL/GenBank/DDBJ whole genome shotgun (WGS) entry which is preliminary data.</text>
</comment>
<dbReference type="SUPFAM" id="SSF82771">
    <property type="entry name" value="GIY-YIG endonuclease"/>
    <property type="match status" value="1"/>
</dbReference>
<dbReference type="PANTHER" id="PTHR34477:SF1">
    <property type="entry name" value="UPF0213 PROTEIN YHBQ"/>
    <property type="match status" value="1"/>
</dbReference>
<dbReference type="Gene3D" id="3.40.1440.10">
    <property type="entry name" value="GIY-YIG endonuclease"/>
    <property type="match status" value="1"/>
</dbReference>
<name>A0A512M8J5_9BACT</name>
<reference evidence="3 4" key="1">
    <citation type="submission" date="2019-07" db="EMBL/GenBank/DDBJ databases">
        <title>Whole genome shotgun sequence of Brevifollis gellanilyticus NBRC 108608.</title>
        <authorList>
            <person name="Hosoyama A."/>
            <person name="Uohara A."/>
            <person name="Ohji S."/>
            <person name="Ichikawa N."/>
        </authorList>
    </citation>
    <scope>NUCLEOTIDE SEQUENCE [LARGE SCALE GENOMIC DNA]</scope>
    <source>
        <strain evidence="3 4">NBRC 108608</strain>
    </source>
</reference>
<evidence type="ECO:0000313" key="4">
    <source>
        <dbReference type="Proteomes" id="UP000321577"/>
    </source>
</evidence>
<sequence length="123" mass="13574">MPLAASRAFMPSPATPSPKPKPWVLYVLRCADDTLYCGITNDLTKRLKLHHSGKGARYTRGRGPLILLKSWPAASVSAALKAEFAFKKLSRTAKESKLKSRSRKDDVSLLLAGKPITKKANRR</sequence>
<dbReference type="CDD" id="cd10456">
    <property type="entry name" value="GIY-YIG_UPF0213"/>
    <property type="match status" value="1"/>
</dbReference>
<evidence type="ECO:0000259" key="2">
    <source>
        <dbReference type="PROSITE" id="PS50164"/>
    </source>
</evidence>
<dbReference type="InterPro" id="IPR050190">
    <property type="entry name" value="UPF0213_domain"/>
</dbReference>
<dbReference type="AlphaFoldDB" id="A0A512M8J5"/>
<feature type="domain" description="GIY-YIG" evidence="2">
    <location>
        <begin position="21"/>
        <end position="96"/>
    </location>
</feature>
<dbReference type="PANTHER" id="PTHR34477">
    <property type="entry name" value="UPF0213 PROTEIN YHBQ"/>
    <property type="match status" value="1"/>
</dbReference>
<comment type="similarity">
    <text evidence="1">Belongs to the UPF0213 family.</text>
</comment>
<organism evidence="3 4">
    <name type="scientific">Brevifollis gellanilyticus</name>
    <dbReference type="NCBI Taxonomy" id="748831"/>
    <lineage>
        <taxon>Bacteria</taxon>
        <taxon>Pseudomonadati</taxon>
        <taxon>Verrucomicrobiota</taxon>
        <taxon>Verrucomicrobiia</taxon>
        <taxon>Verrucomicrobiales</taxon>
        <taxon>Verrucomicrobiaceae</taxon>
    </lineage>
</organism>
<dbReference type="PROSITE" id="PS50164">
    <property type="entry name" value="GIY_YIG"/>
    <property type="match status" value="1"/>
</dbReference>
<dbReference type="EMBL" id="BKAG01000014">
    <property type="protein sequence ID" value="GEP43070.1"/>
    <property type="molecule type" value="Genomic_DNA"/>
</dbReference>
<dbReference type="InterPro" id="IPR000305">
    <property type="entry name" value="GIY-YIG_endonuc"/>
</dbReference>
<evidence type="ECO:0000256" key="1">
    <source>
        <dbReference type="ARBA" id="ARBA00007435"/>
    </source>
</evidence>
<dbReference type="Pfam" id="PF01541">
    <property type="entry name" value="GIY-YIG"/>
    <property type="match status" value="1"/>
</dbReference>
<accession>A0A512M8J5</accession>
<dbReference type="RefSeq" id="WP_218032968.1">
    <property type="nucleotide sequence ID" value="NZ_BKAG01000014.1"/>
</dbReference>
<dbReference type="InterPro" id="IPR035901">
    <property type="entry name" value="GIY-YIG_endonuc_sf"/>
</dbReference>
<keyword evidence="4" id="KW-1185">Reference proteome</keyword>
<dbReference type="Proteomes" id="UP000321577">
    <property type="component" value="Unassembled WGS sequence"/>
</dbReference>
<gene>
    <name evidence="3" type="ORF">BGE01nite_23610</name>
</gene>